<evidence type="ECO:0000259" key="7">
    <source>
        <dbReference type="PROSITE" id="PS51188"/>
    </source>
</evidence>
<proteinExistence type="predicted"/>
<dbReference type="InterPro" id="IPR044713">
    <property type="entry name" value="DNJA1/2-like"/>
</dbReference>
<dbReference type="FunFam" id="2.10.230.10:FF:000001">
    <property type="entry name" value="DnaJ subfamily A member 2"/>
    <property type="match status" value="1"/>
</dbReference>
<dbReference type="InterPro" id="IPR002939">
    <property type="entry name" value="DnaJ_C"/>
</dbReference>
<feature type="region of interest" description="Disordered" evidence="6">
    <location>
        <begin position="1"/>
        <end position="20"/>
    </location>
</feature>
<name>A0A0A9WGP8_LYGHE</name>
<evidence type="ECO:0000256" key="5">
    <source>
        <dbReference type="PROSITE-ProRule" id="PRU00546"/>
    </source>
</evidence>
<feature type="compositionally biased region" description="Gly residues" evidence="6">
    <location>
        <begin position="1"/>
        <end position="11"/>
    </location>
</feature>
<feature type="zinc finger region" description="CR-type" evidence="5">
    <location>
        <begin position="36"/>
        <end position="121"/>
    </location>
</feature>
<protein>
    <submittedName>
        <fullName evidence="9">DnaJ subfamily A member 4</fullName>
    </submittedName>
</protein>
<dbReference type="Gene3D" id="2.60.260.20">
    <property type="entry name" value="Urease metallochaperone UreE, N-terminal domain"/>
    <property type="match status" value="1"/>
</dbReference>
<dbReference type="Pfam" id="PF00684">
    <property type="entry name" value="DnaJ_CXXCXGXG"/>
    <property type="match status" value="1"/>
</dbReference>
<accession>A0A0A9WGP8</accession>
<dbReference type="EMBL" id="GDHC01007368">
    <property type="protein sequence ID" value="JAQ11261.1"/>
    <property type="molecule type" value="Transcribed_RNA"/>
</dbReference>
<reference evidence="8" key="2">
    <citation type="submission" date="2014-07" db="EMBL/GenBank/DDBJ databases">
        <authorList>
            <person name="Hull J."/>
        </authorList>
    </citation>
    <scope>NUCLEOTIDE SEQUENCE</scope>
</reference>
<evidence type="ECO:0000256" key="3">
    <source>
        <dbReference type="ARBA" id="ARBA00022771"/>
    </source>
</evidence>
<dbReference type="CDD" id="cd10719">
    <property type="entry name" value="DnaJ_zf"/>
    <property type="match status" value="1"/>
</dbReference>
<evidence type="ECO:0000256" key="4">
    <source>
        <dbReference type="ARBA" id="ARBA00022833"/>
    </source>
</evidence>
<dbReference type="GO" id="GO:0030544">
    <property type="term" value="F:Hsp70 protein binding"/>
    <property type="evidence" value="ECO:0007669"/>
    <property type="project" value="InterPro"/>
</dbReference>
<dbReference type="AlphaFoldDB" id="A0A0A9WGP8"/>
<keyword evidence="1 5" id="KW-0479">Metal-binding</keyword>
<reference evidence="9" key="3">
    <citation type="journal article" date="2016" name="Gigascience">
        <title>De novo construction of an expanded transcriptome assembly for the western tarnished plant bug, Lygus hesperus.</title>
        <authorList>
            <person name="Tassone E.E."/>
            <person name="Geib S.M."/>
            <person name="Hall B."/>
            <person name="Fabrick J.A."/>
            <person name="Brent C.S."/>
            <person name="Hull J.J."/>
        </authorList>
    </citation>
    <scope>NUCLEOTIDE SEQUENCE</scope>
</reference>
<dbReference type="Gene3D" id="2.10.230.10">
    <property type="entry name" value="Heat shock protein DnaJ, cysteine-rich domain"/>
    <property type="match status" value="1"/>
</dbReference>
<keyword evidence="3 5" id="KW-0863">Zinc-finger</keyword>
<dbReference type="GO" id="GO:0006457">
    <property type="term" value="P:protein folding"/>
    <property type="evidence" value="ECO:0007669"/>
    <property type="project" value="InterPro"/>
</dbReference>
<dbReference type="EMBL" id="GBHO01036012">
    <property type="protein sequence ID" value="JAG07592.1"/>
    <property type="molecule type" value="Transcribed_RNA"/>
</dbReference>
<dbReference type="PANTHER" id="PTHR43888">
    <property type="entry name" value="DNAJ-LIKE-2, ISOFORM A-RELATED"/>
    <property type="match status" value="1"/>
</dbReference>
<keyword evidence="4 5" id="KW-0862">Zinc</keyword>
<evidence type="ECO:0000256" key="6">
    <source>
        <dbReference type="SAM" id="MobiDB-lite"/>
    </source>
</evidence>
<evidence type="ECO:0000256" key="2">
    <source>
        <dbReference type="ARBA" id="ARBA00022737"/>
    </source>
</evidence>
<dbReference type="PROSITE" id="PS51188">
    <property type="entry name" value="ZF_CR"/>
    <property type="match status" value="1"/>
</dbReference>
<dbReference type="Pfam" id="PF01556">
    <property type="entry name" value="DnaJ_C"/>
    <property type="match status" value="1"/>
</dbReference>
<evidence type="ECO:0000313" key="8">
    <source>
        <dbReference type="EMBL" id="JAG07592.1"/>
    </source>
</evidence>
<dbReference type="SUPFAM" id="SSF57938">
    <property type="entry name" value="DnaJ/Hsp40 cysteine-rich domain"/>
    <property type="match status" value="1"/>
</dbReference>
<organism evidence="8">
    <name type="scientific">Lygus hesperus</name>
    <name type="common">Western plant bug</name>
    <dbReference type="NCBI Taxonomy" id="30085"/>
    <lineage>
        <taxon>Eukaryota</taxon>
        <taxon>Metazoa</taxon>
        <taxon>Ecdysozoa</taxon>
        <taxon>Arthropoda</taxon>
        <taxon>Hexapoda</taxon>
        <taxon>Insecta</taxon>
        <taxon>Pterygota</taxon>
        <taxon>Neoptera</taxon>
        <taxon>Paraneoptera</taxon>
        <taxon>Hemiptera</taxon>
        <taxon>Heteroptera</taxon>
        <taxon>Panheteroptera</taxon>
        <taxon>Cimicomorpha</taxon>
        <taxon>Miridae</taxon>
        <taxon>Mirini</taxon>
        <taxon>Lygus</taxon>
    </lineage>
</organism>
<dbReference type="InterPro" id="IPR001305">
    <property type="entry name" value="HSP_DnaJ_Cys-rich_dom"/>
</dbReference>
<dbReference type="InterPro" id="IPR008971">
    <property type="entry name" value="HSP40/DnaJ_pept-bd"/>
</dbReference>
<dbReference type="GO" id="GO:0051082">
    <property type="term" value="F:unfolded protein binding"/>
    <property type="evidence" value="ECO:0007669"/>
    <property type="project" value="InterPro"/>
</dbReference>
<evidence type="ECO:0000313" key="9">
    <source>
        <dbReference type="EMBL" id="JAQ11261.1"/>
    </source>
</evidence>
<sequence>MFFGGGGGGRGFAQEERRPKDLVHELPMTLEELYKGKTRRIRITRHRLCSTCNGVGVKPNARKNVCATCSGRGMTISVQQAFPGFLQQVQTTCTRCGGTGEYVRPSDICTKCHGKCIVDEKKELDVHVEQGALKNDVINLTGEGD</sequence>
<dbReference type="InterPro" id="IPR036410">
    <property type="entry name" value="HSP_DnaJ_Cys-rich_dom_sf"/>
</dbReference>
<feature type="domain" description="CR-type" evidence="7">
    <location>
        <begin position="36"/>
        <end position="121"/>
    </location>
</feature>
<gene>
    <name evidence="9" type="primary">DNAJA4</name>
    <name evidence="8" type="ORF">CM83_1697</name>
    <name evidence="9" type="ORF">g.8815</name>
</gene>
<keyword evidence="2" id="KW-0677">Repeat</keyword>
<dbReference type="SUPFAM" id="SSF49493">
    <property type="entry name" value="HSP40/DnaJ peptide-binding domain"/>
    <property type="match status" value="1"/>
</dbReference>
<reference evidence="8" key="1">
    <citation type="journal article" date="2014" name="PLoS ONE">
        <title>Transcriptome-Based Identification of ABC Transporters in the Western Tarnished Plant Bug Lygus hesperus.</title>
        <authorList>
            <person name="Hull J.J."/>
            <person name="Chaney K."/>
            <person name="Geib S.M."/>
            <person name="Fabrick J.A."/>
            <person name="Brent C.S."/>
            <person name="Walsh D."/>
            <person name="Lavine L.C."/>
        </authorList>
    </citation>
    <scope>NUCLEOTIDE SEQUENCE</scope>
</reference>
<evidence type="ECO:0000256" key="1">
    <source>
        <dbReference type="ARBA" id="ARBA00022723"/>
    </source>
</evidence>
<dbReference type="GO" id="GO:0008270">
    <property type="term" value="F:zinc ion binding"/>
    <property type="evidence" value="ECO:0007669"/>
    <property type="project" value="UniProtKB-KW"/>
</dbReference>